<sequence length="225" mass="23587">MLTPRYPQGGRAPGRAADRAGTESMLRDFLSDDGNRLALMKLCHAVEPEYSAAQPRSLDDAARHVAGLIASGKVLAARLGEPAGFVEGAYPFNLRQLAYLSTRNGPVVGSYFLTGEYAVRGRTISVSAAGRHSAALAGSPRFFATARLKIDGECGDIQPLAQDTTLAPSADAPTPLGSASWQLPDVRHGQSAALVISAGYVLETANGPMTPLPATAEREFPLLLG</sequence>
<gene>
    <name evidence="2" type="ORF">CAL19_08675</name>
</gene>
<feature type="region of interest" description="Disordered" evidence="1">
    <location>
        <begin position="1"/>
        <end position="20"/>
    </location>
</feature>
<dbReference type="EMBL" id="NEVK01000004">
    <property type="protein sequence ID" value="OZI22586.1"/>
    <property type="molecule type" value="Genomic_DNA"/>
</dbReference>
<reference evidence="3" key="1">
    <citation type="submission" date="2017-05" db="EMBL/GenBank/DDBJ databases">
        <title>Complete and WGS of Bordetella genogroups.</title>
        <authorList>
            <person name="Spilker T."/>
            <person name="Lipuma J."/>
        </authorList>
    </citation>
    <scope>NUCLEOTIDE SEQUENCE [LARGE SCALE GENOMIC DNA]</scope>
    <source>
        <strain evidence="3">AU18089</strain>
    </source>
</reference>
<proteinExistence type="predicted"/>
<protein>
    <submittedName>
        <fullName evidence="2">Uncharacterized protein</fullName>
    </submittedName>
</protein>
<evidence type="ECO:0000313" key="3">
    <source>
        <dbReference type="Proteomes" id="UP000216947"/>
    </source>
</evidence>
<accession>A0A261RC37</accession>
<organism evidence="2 3">
    <name type="scientific">Bordetella genomosp. 7</name>
    <dbReference type="NCBI Taxonomy" id="1416805"/>
    <lineage>
        <taxon>Bacteria</taxon>
        <taxon>Pseudomonadati</taxon>
        <taxon>Pseudomonadota</taxon>
        <taxon>Betaproteobacteria</taxon>
        <taxon>Burkholderiales</taxon>
        <taxon>Alcaligenaceae</taxon>
        <taxon>Bordetella</taxon>
    </lineage>
</organism>
<evidence type="ECO:0000313" key="2">
    <source>
        <dbReference type="EMBL" id="OZI22586.1"/>
    </source>
</evidence>
<dbReference type="RefSeq" id="WP_026638589.1">
    <property type="nucleotide sequence ID" value="NZ_NEVK01000004.1"/>
</dbReference>
<dbReference type="AlphaFoldDB" id="A0A261RC37"/>
<keyword evidence="3" id="KW-1185">Reference proteome</keyword>
<evidence type="ECO:0000256" key="1">
    <source>
        <dbReference type="SAM" id="MobiDB-lite"/>
    </source>
</evidence>
<dbReference type="Proteomes" id="UP000216947">
    <property type="component" value="Unassembled WGS sequence"/>
</dbReference>
<name>A0A261RC37_9BORD</name>
<comment type="caution">
    <text evidence="2">The sequence shown here is derived from an EMBL/GenBank/DDBJ whole genome shotgun (WGS) entry which is preliminary data.</text>
</comment>
<feature type="compositionally biased region" description="Low complexity" evidence="1">
    <location>
        <begin position="1"/>
        <end position="15"/>
    </location>
</feature>